<dbReference type="RefSeq" id="WP_083446212.1">
    <property type="nucleotide sequence ID" value="NZ_LILB01000005.1"/>
</dbReference>
<dbReference type="OrthoDB" id="7836272at2"/>
<proteinExistence type="predicted"/>
<dbReference type="CDD" id="cd10929">
    <property type="entry name" value="CE4_u5"/>
    <property type="match status" value="1"/>
</dbReference>
<dbReference type="Gene3D" id="3.20.20.370">
    <property type="entry name" value="Glycoside hydrolase/deacetylase"/>
    <property type="match status" value="1"/>
</dbReference>
<protein>
    <recommendedName>
        <fullName evidence="1">NodB homology domain-containing protein</fullName>
    </recommendedName>
</protein>
<sequence>MKEKGGLVISLDFELNWGIHDVFTKGEYDENIRGVREVIPRLLKLFKRYEIHATWATVGFLYAKNKQELLAALPKEYPIYHRTELSPYPTIQTIGENEETDCYHYGASLIKQIEQTPYQEIGTHTFSHYYCLEPGQTVRQFQADIESAMTIAKQHGHHVQSIVFPRNQVNEDYLRICKKAKIRTYRGNEPHWMYTPRKFNKGLHLNRLLKCGDSYLNLSGHHVYKLQNLQMEPLVNIPSSAFLRPYHPNLQWLEPLRFKRILNSMRKAAKEKAIYHLWWHPHNMGKNMDQNFEMLERILEEYAKLKQSEQFTSYSMGEVADLVEEMNASTSCVSRQQFVLEGNV</sequence>
<gene>
    <name evidence="2" type="ORF">AMD00_11385</name>
</gene>
<dbReference type="Pfam" id="PF01522">
    <property type="entry name" value="Polysacc_deac_1"/>
    <property type="match status" value="1"/>
</dbReference>
<dbReference type="STRING" id="263475.AMD00_11385"/>
<dbReference type="GO" id="GO:0005975">
    <property type="term" value="P:carbohydrate metabolic process"/>
    <property type="evidence" value="ECO:0007669"/>
    <property type="project" value="InterPro"/>
</dbReference>
<reference evidence="3" key="1">
    <citation type="submission" date="2015-08" db="EMBL/GenBank/DDBJ databases">
        <title>Fjat-10028 dsm 16317.</title>
        <authorList>
            <person name="Liu B."/>
            <person name="Wang J."/>
            <person name="Zhu Y."/>
            <person name="Liu G."/>
            <person name="Chen Q."/>
            <person name="Chen Z."/>
            <person name="Lan J."/>
            <person name="Che J."/>
            <person name="Ge C."/>
            <person name="Shi H."/>
            <person name="Pan Z."/>
            <person name="Liu X."/>
        </authorList>
    </citation>
    <scope>NUCLEOTIDE SEQUENCE [LARGE SCALE GENOMIC DNA]</scope>
    <source>
        <strain evidence="3">DSM 16317</strain>
    </source>
</reference>
<dbReference type="SUPFAM" id="SSF88713">
    <property type="entry name" value="Glycoside hydrolase/deacetylase"/>
    <property type="match status" value="1"/>
</dbReference>
<comment type="caution">
    <text evidence="2">The sequence shown here is derived from an EMBL/GenBank/DDBJ whole genome shotgun (WGS) entry which is preliminary data.</text>
</comment>
<evidence type="ECO:0000313" key="2">
    <source>
        <dbReference type="EMBL" id="KOO48997.1"/>
    </source>
</evidence>
<dbReference type="InterPro" id="IPR011330">
    <property type="entry name" value="Glyco_hydro/deAcase_b/a-brl"/>
</dbReference>
<dbReference type="GeneID" id="301136697"/>
<evidence type="ECO:0000259" key="1">
    <source>
        <dbReference type="Pfam" id="PF01522"/>
    </source>
</evidence>
<feature type="domain" description="NodB homology" evidence="1">
    <location>
        <begin position="34"/>
        <end position="184"/>
    </location>
</feature>
<evidence type="ECO:0000313" key="3">
    <source>
        <dbReference type="Proteomes" id="UP000036867"/>
    </source>
</evidence>
<name>A0A0M0LDL9_9BACL</name>
<accession>A0A0M0LDL9</accession>
<dbReference type="PATRIC" id="fig|263475.3.peg.3515"/>
<dbReference type="EMBL" id="LILB01000005">
    <property type="protein sequence ID" value="KOO48997.1"/>
    <property type="molecule type" value="Genomic_DNA"/>
</dbReference>
<organism evidence="2 3">
    <name type="scientific">Viridibacillus arvi</name>
    <dbReference type="NCBI Taxonomy" id="263475"/>
    <lineage>
        <taxon>Bacteria</taxon>
        <taxon>Bacillati</taxon>
        <taxon>Bacillota</taxon>
        <taxon>Bacilli</taxon>
        <taxon>Bacillales</taxon>
        <taxon>Caryophanaceae</taxon>
        <taxon>Viridibacillus</taxon>
    </lineage>
</organism>
<dbReference type="Proteomes" id="UP000036867">
    <property type="component" value="Unassembled WGS sequence"/>
</dbReference>
<dbReference type="InterPro" id="IPR002509">
    <property type="entry name" value="NODB_dom"/>
</dbReference>
<dbReference type="AlphaFoldDB" id="A0A0M0LDL9"/>
<dbReference type="GO" id="GO:0016810">
    <property type="term" value="F:hydrolase activity, acting on carbon-nitrogen (but not peptide) bonds"/>
    <property type="evidence" value="ECO:0007669"/>
    <property type="project" value="InterPro"/>
</dbReference>
<keyword evidence="3" id="KW-1185">Reference proteome</keyword>